<dbReference type="SUPFAM" id="SSF50249">
    <property type="entry name" value="Nucleic acid-binding proteins"/>
    <property type="match status" value="1"/>
</dbReference>
<keyword evidence="3 4" id="KW-0949">S-adenosyl-L-methionine</keyword>
<dbReference type="GO" id="GO:0070041">
    <property type="term" value="F:rRNA (uridine-C5-)-methyltransferase activity"/>
    <property type="evidence" value="ECO:0007669"/>
    <property type="project" value="TreeGrafter"/>
</dbReference>
<evidence type="ECO:0000313" key="8">
    <source>
        <dbReference type="Proteomes" id="UP000465601"/>
    </source>
</evidence>
<dbReference type="PROSITE" id="PS01230">
    <property type="entry name" value="TRMA_1"/>
    <property type="match status" value="1"/>
</dbReference>
<organism evidence="7 8">
    <name type="scientific">Alkaliphilus serpentinus</name>
    <dbReference type="NCBI Taxonomy" id="1482731"/>
    <lineage>
        <taxon>Bacteria</taxon>
        <taxon>Bacillati</taxon>
        <taxon>Bacillota</taxon>
        <taxon>Clostridia</taxon>
        <taxon>Peptostreptococcales</taxon>
        <taxon>Natronincolaceae</taxon>
        <taxon>Alkaliphilus</taxon>
    </lineage>
</organism>
<feature type="binding site" evidence="4">
    <location>
        <position position="332"/>
    </location>
    <ligand>
        <name>S-adenosyl-L-methionine</name>
        <dbReference type="ChEBI" id="CHEBI:59789"/>
    </ligand>
</feature>
<sequence>MVEINRTYHLEIIDIGHNGEGIGKIDGFTIFTEGGIPGDLLKVKITLVKKNYALGQLMEILTPSPYRVEAKCPVADICGGCQIMHMDYQAQLDLKKIRVAETMKRIGKIDPIIHPTLGMENPYEYRNKAQFPVGISNGKAILGFYQRGSHDIVDINYCHIQHPINEGVAKTIKEYIEKYKVPVYDEKTRKGLIRHVVTRRGYTTGEVMVIIITNGNDLPHKSALIEGLKKEVPQLESLVQNINKENTNKIFGRVTKTLYGSDTIVDYIGDLKFLISPQSFFQVNPLQTKALYDKALEYASLTGDEVVFDIYCGIGTISLFLAQKAKKVIGVEVVEAAIEDAKRNANINNLTNTEFYTGEAEKVVPHLYKKGMKADVVVVDPPRKGCEEAVLETIVNMEPQRIVYVSCNPATLARDLAYLDEKGYKALEVQPVDMFPHTVHVETVVALYKKD</sequence>
<dbReference type="PROSITE" id="PS50926">
    <property type="entry name" value="TRAM"/>
    <property type="match status" value="1"/>
</dbReference>
<dbReference type="AlphaFoldDB" id="A0A833HR99"/>
<feature type="domain" description="TRAM" evidence="6">
    <location>
        <begin position="1"/>
        <end position="59"/>
    </location>
</feature>
<dbReference type="PANTHER" id="PTHR11061:SF30">
    <property type="entry name" value="TRNA (URACIL(54)-C(5))-METHYLTRANSFERASE"/>
    <property type="match status" value="1"/>
</dbReference>
<dbReference type="InterPro" id="IPR030391">
    <property type="entry name" value="MeTrfase_TrmA_CS"/>
</dbReference>
<dbReference type="Proteomes" id="UP000465601">
    <property type="component" value="Unassembled WGS sequence"/>
</dbReference>
<dbReference type="PROSITE" id="PS01231">
    <property type="entry name" value="TRMA_2"/>
    <property type="match status" value="1"/>
</dbReference>
<dbReference type="InterPro" id="IPR002792">
    <property type="entry name" value="TRAM_dom"/>
</dbReference>
<feature type="active site" description="Nucleophile" evidence="4">
    <location>
        <position position="407"/>
    </location>
</feature>
<feature type="binding site" evidence="4">
    <location>
        <position position="380"/>
    </location>
    <ligand>
        <name>S-adenosyl-L-methionine</name>
        <dbReference type="ChEBI" id="CHEBI:59789"/>
    </ligand>
</feature>
<dbReference type="SUPFAM" id="SSF53335">
    <property type="entry name" value="S-adenosyl-L-methionine-dependent methyltransferases"/>
    <property type="match status" value="1"/>
</dbReference>
<dbReference type="OrthoDB" id="9804590at2"/>
<dbReference type="Pfam" id="PF01938">
    <property type="entry name" value="TRAM"/>
    <property type="match status" value="1"/>
</dbReference>
<gene>
    <name evidence="7" type="primary">rlmD</name>
    <name evidence="7" type="ORF">F8153_01605</name>
</gene>
<dbReference type="Gene3D" id="2.40.50.140">
    <property type="entry name" value="Nucleic acid-binding proteins"/>
    <property type="match status" value="1"/>
</dbReference>
<evidence type="ECO:0000256" key="1">
    <source>
        <dbReference type="ARBA" id="ARBA00022603"/>
    </source>
</evidence>
<dbReference type="RefSeq" id="WP_151864601.1">
    <property type="nucleotide sequence ID" value="NZ_WBZB01000005.1"/>
</dbReference>
<feature type="active site" evidence="5">
    <location>
        <position position="407"/>
    </location>
</feature>
<dbReference type="PROSITE" id="PS51687">
    <property type="entry name" value="SAM_MT_RNA_M5U"/>
    <property type="match status" value="1"/>
</dbReference>
<name>A0A833HR99_9FIRM</name>
<comment type="caution">
    <text evidence="7">The sequence shown here is derived from an EMBL/GenBank/DDBJ whole genome shotgun (WGS) entry which is preliminary data.</text>
</comment>
<feature type="binding site" evidence="4">
    <location>
        <position position="282"/>
    </location>
    <ligand>
        <name>S-adenosyl-L-methionine</name>
        <dbReference type="ChEBI" id="CHEBI:59789"/>
    </ligand>
</feature>
<dbReference type="Gene3D" id="3.40.50.150">
    <property type="entry name" value="Vaccinia Virus protein VP39"/>
    <property type="match status" value="1"/>
</dbReference>
<dbReference type="CDD" id="cd02440">
    <property type="entry name" value="AdoMet_MTases"/>
    <property type="match status" value="1"/>
</dbReference>
<dbReference type="EC" id="2.1.1.190" evidence="7"/>
<dbReference type="NCBIfam" id="TIGR00479">
    <property type="entry name" value="rumA"/>
    <property type="match status" value="1"/>
</dbReference>
<dbReference type="InterPro" id="IPR030390">
    <property type="entry name" value="MeTrfase_TrmA_AS"/>
</dbReference>
<dbReference type="FunFam" id="2.40.50.1070:FF:000003">
    <property type="entry name" value="23S rRNA (Uracil-5-)-methyltransferase RumA"/>
    <property type="match status" value="1"/>
</dbReference>
<dbReference type="InterPro" id="IPR012340">
    <property type="entry name" value="NA-bd_OB-fold"/>
</dbReference>
<dbReference type="GO" id="GO:0070475">
    <property type="term" value="P:rRNA base methylation"/>
    <property type="evidence" value="ECO:0007669"/>
    <property type="project" value="TreeGrafter"/>
</dbReference>
<reference evidence="7 8" key="1">
    <citation type="submission" date="2019-10" db="EMBL/GenBank/DDBJ databases">
        <title>Alkaliphilus serpentinus sp. nov. and Alkaliphilus pronyensis sp. nov., two novel anaerobic alkaliphilic species isolated from the serpentinized-hosted hydrothermal field of the Prony Bay (New Caledonia).</title>
        <authorList>
            <person name="Postec A."/>
        </authorList>
    </citation>
    <scope>NUCLEOTIDE SEQUENCE [LARGE SCALE GENOMIC DNA]</scope>
    <source>
        <strain evidence="7 8">LacT</strain>
    </source>
</reference>
<evidence type="ECO:0000256" key="4">
    <source>
        <dbReference type="PROSITE-ProRule" id="PRU01024"/>
    </source>
</evidence>
<dbReference type="Gene3D" id="2.40.50.1070">
    <property type="match status" value="1"/>
</dbReference>
<protein>
    <submittedName>
        <fullName evidence="7">23S rRNA (Uracil(1939)-C(5))-methyltransferase RlmD</fullName>
        <ecNumber evidence="7">2.1.1.190</ecNumber>
    </submittedName>
</protein>
<comment type="similarity">
    <text evidence="4">Belongs to the class I-like SAM-binding methyltransferase superfamily. RNA M5U methyltransferase family.</text>
</comment>
<keyword evidence="2 4" id="KW-0808">Transferase</keyword>
<keyword evidence="8" id="KW-1185">Reference proteome</keyword>
<feature type="binding site" evidence="4">
    <location>
        <position position="311"/>
    </location>
    <ligand>
        <name>S-adenosyl-L-methionine</name>
        <dbReference type="ChEBI" id="CHEBI:59789"/>
    </ligand>
</feature>
<dbReference type="InterPro" id="IPR029063">
    <property type="entry name" value="SAM-dependent_MTases_sf"/>
</dbReference>
<dbReference type="FunFam" id="2.40.50.140:FF:000097">
    <property type="entry name" value="23S rRNA (uracil(1939)-C(5))-methyltransferase RlmD"/>
    <property type="match status" value="1"/>
</dbReference>
<dbReference type="InterPro" id="IPR010280">
    <property type="entry name" value="U5_MeTrfase_fam"/>
</dbReference>
<proteinExistence type="inferred from homology"/>
<dbReference type="PANTHER" id="PTHR11061">
    <property type="entry name" value="RNA M5U METHYLTRANSFERASE"/>
    <property type="match status" value="1"/>
</dbReference>
<evidence type="ECO:0000256" key="5">
    <source>
        <dbReference type="PROSITE-ProRule" id="PRU10015"/>
    </source>
</evidence>
<keyword evidence="1 4" id="KW-0489">Methyltransferase</keyword>
<evidence type="ECO:0000256" key="2">
    <source>
        <dbReference type="ARBA" id="ARBA00022679"/>
    </source>
</evidence>
<accession>A0A833HR99</accession>
<evidence type="ECO:0000256" key="3">
    <source>
        <dbReference type="ARBA" id="ARBA00022691"/>
    </source>
</evidence>
<evidence type="ECO:0000313" key="7">
    <source>
        <dbReference type="EMBL" id="KAB3532883.1"/>
    </source>
</evidence>
<dbReference type="Pfam" id="PF05958">
    <property type="entry name" value="tRNA_U5-meth_tr"/>
    <property type="match status" value="1"/>
</dbReference>
<dbReference type="EMBL" id="WBZB01000005">
    <property type="protein sequence ID" value="KAB3532883.1"/>
    <property type="molecule type" value="Genomic_DNA"/>
</dbReference>
<dbReference type="FunFam" id="3.40.50.150:FF:000009">
    <property type="entry name" value="23S rRNA (Uracil(1939)-C(5))-methyltransferase RlmD"/>
    <property type="match status" value="1"/>
</dbReference>
<evidence type="ECO:0000259" key="6">
    <source>
        <dbReference type="PROSITE" id="PS50926"/>
    </source>
</evidence>